<dbReference type="HOGENOM" id="CLU_047363_0_2_14"/>
<keyword evidence="11" id="KW-0819">tRNA processing</keyword>
<dbReference type="InterPro" id="IPR023148">
    <property type="entry name" value="tRNA_m1G_MeTrfase_C_sf"/>
</dbReference>
<dbReference type="GO" id="GO:0002939">
    <property type="term" value="P:tRNA N1-guanine methylation"/>
    <property type="evidence" value="ECO:0007669"/>
    <property type="project" value="TreeGrafter"/>
</dbReference>
<dbReference type="KEGG" id="mhl:MHLP_02580"/>
<dbReference type="PATRIC" id="fig|1212765.3.peg.582"/>
<evidence type="ECO:0000256" key="12">
    <source>
        <dbReference type="ARBA" id="ARBA00029736"/>
    </source>
</evidence>
<dbReference type="GO" id="GO:0005829">
    <property type="term" value="C:cytosol"/>
    <property type="evidence" value="ECO:0007669"/>
    <property type="project" value="TreeGrafter"/>
</dbReference>
<evidence type="ECO:0000256" key="13">
    <source>
        <dbReference type="ARBA" id="ARBA00033392"/>
    </source>
</evidence>
<protein>
    <recommendedName>
        <fullName evidence="6">tRNA (guanine-N(1)-)-methyltransferase</fullName>
        <ecNumber evidence="5">2.1.1.228</ecNumber>
    </recommendedName>
    <alternativeName>
        <fullName evidence="12">M1G-methyltransferase</fullName>
    </alternativeName>
    <alternativeName>
        <fullName evidence="13">tRNA [GM37] methyltransferase</fullName>
    </alternativeName>
</protein>
<evidence type="ECO:0000256" key="11">
    <source>
        <dbReference type="ARBA" id="ARBA00022694"/>
    </source>
</evidence>
<reference evidence="16 17" key="1">
    <citation type="journal article" date="2012" name="J. Bacteriol.">
        <title>Genome Sequence of "Candidatus Mycoplasma haemolamae" Strain Purdue, a Red Blood Cell Pathogen of Alpacas (Vicugna pacos) and Llamas (Lama glama).</title>
        <authorList>
            <person name="Guimaraes A.M."/>
            <person name="Toth B."/>
            <person name="Santos A.P."/>
            <person name="do Nascimento N.C."/>
            <person name="Kritchevsky J.E."/>
            <person name="Messick J.B."/>
        </authorList>
    </citation>
    <scope>NUCLEOTIDE SEQUENCE [LARGE SCALE GENOMIC DNA]</scope>
    <source>
        <strain evidence="16 17">Purdue</strain>
    </source>
</reference>
<keyword evidence="8 16" id="KW-0489">Methyltransferase</keyword>
<keyword evidence="10" id="KW-0949">S-adenosyl-L-methionine</keyword>
<dbReference type="PANTHER" id="PTHR46417:SF1">
    <property type="entry name" value="TRNA (GUANINE-N(1)-)-METHYLTRANSFERASE"/>
    <property type="match status" value="1"/>
</dbReference>
<keyword evidence="9 16" id="KW-0808">Transferase</keyword>
<accession>I7CFU8</accession>
<dbReference type="Pfam" id="PF01746">
    <property type="entry name" value="tRNA_m1G_MT"/>
    <property type="match status" value="1"/>
</dbReference>
<keyword evidence="17" id="KW-1185">Reference proteome</keyword>
<evidence type="ECO:0000256" key="14">
    <source>
        <dbReference type="ARBA" id="ARBA00047783"/>
    </source>
</evidence>
<comment type="similarity">
    <text evidence="3">Belongs to the RNA methyltransferase TrmD family.</text>
</comment>
<evidence type="ECO:0000256" key="8">
    <source>
        <dbReference type="ARBA" id="ARBA00022603"/>
    </source>
</evidence>
<comment type="catalytic activity">
    <reaction evidence="14">
        <text>guanosine(37) in tRNA + S-adenosyl-L-methionine = N(1)-methylguanosine(37) in tRNA + S-adenosyl-L-homocysteine + H(+)</text>
        <dbReference type="Rhea" id="RHEA:36899"/>
        <dbReference type="Rhea" id="RHEA-COMP:10145"/>
        <dbReference type="Rhea" id="RHEA-COMP:10147"/>
        <dbReference type="ChEBI" id="CHEBI:15378"/>
        <dbReference type="ChEBI" id="CHEBI:57856"/>
        <dbReference type="ChEBI" id="CHEBI:59789"/>
        <dbReference type="ChEBI" id="CHEBI:73542"/>
        <dbReference type="ChEBI" id="CHEBI:74269"/>
        <dbReference type="EC" id="2.1.1.228"/>
    </reaction>
</comment>
<evidence type="ECO:0000313" key="16">
    <source>
        <dbReference type="EMBL" id="AFO52096.1"/>
    </source>
</evidence>
<dbReference type="Proteomes" id="UP000006502">
    <property type="component" value="Chromosome"/>
</dbReference>
<name>I7CFU8_MYCHA</name>
<organism evidence="16 17">
    <name type="scientific">Mycoplasma haematolamae (strain Purdue)</name>
    <dbReference type="NCBI Taxonomy" id="1212765"/>
    <lineage>
        <taxon>Bacteria</taxon>
        <taxon>Bacillati</taxon>
        <taxon>Mycoplasmatota</taxon>
        <taxon>Mollicutes</taxon>
        <taxon>Mycoplasmataceae</taxon>
        <taxon>Mycoplasma</taxon>
    </lineage>
</organism>
<proteinExistence type="inferred from homology"/>
<dbReference type="AlphaFoldDB" id="I7CFU8"/>
<keyword evidence="7" id="KW-0963">Cytoplasm</keyword>
<evidence type="ECO:0000256" key="2">
    <source>
        <dbReference type="ARBA" id="ARBA00004496"/>
    </source>
</evidence>
<dbReference type="InterPro" id="IPR016009">
    <property type="entry name" value="tRNA_MeTrfase_TRMD/TRM10"/>
</dbReference>
<comment type="function">
    <text evidence="1">Specifically methylates guanosine-37 in various tRNAs.</text>
</comment>
<dbReference type="Gene3D" id="3.40.1280.10">
    <property type="match status" value="1"/>
</dbReference>
<dbReference type="EMBL" id="CP003731">
    <property type="protein sequence ID" value="AFO52096.1"/>
    <property type="molecule type" value="Genomic_DNA"/>
</dbReference>
<evidence type="ECO:0000256" key="7">
    <source>
        <dbReference type="ARBA" id="ARBA00022490"/>
    </source>
</evidence>
<reference evidence="17" key="2">
    <citation type="submission" date="2012-07" db="EMBL/GenBank/DDBJ databases">
        <title>Complete genome sequence of 'Candidatus Mycoplasma haemolamae'.</title>
        <authorList>
            <person name="Guimaraes A.M.S."/>
            <person name="Toth B."/>
            <person name="Santos A.P."/>
            <person name="Nascimento N.C."/>
            <person name="Sojka J.E."/>
            <person name="Messick J.B."/>
        </authorList>
    </citation>
    <scope>NUCLEOTIDE SEQUENCE [LARGE SCALE GENOMIC DNA]</scope>
    <source>
        <strain evidence="17">Purdue</strain>
    </source>
</reference>
<dbReference type="STRING" id="1212765.MHLP_02580"/>
<dbReference type="InterPro" id="IPR029026">
    <property type="entry name" value="tRNA_m1G_MTases_N"/>
</dbReference>
<dbReference type="GO" id="GO:0052906">
    <property type="term" value="F:tRNA (guanine(37)-N1)-methyltransferase activity"/>
    <property type="evidence" value="ECO:0007669"/>
    <property type="project" value="UniProtKB-EC"/>
</dbReference>
<evidence type="ECO:0000256" key="5">
    <source>
        <dbReference type="ARBA" id="ARBA00012807"/>
    </source>
</evidence>
<dbReference type="Gene3D" id="1.10.1270.20">
    <property type="entry name" value="tRNA(m1g37)methyltransferase, domain 2"/>
    <property type="match status" value="1"/>
</dbReference>
<evidence type="ECO:0000256" key="3">
    <source>
        <dbReference type="ARBA" id="ARBA00007630"/>
    </source>
</evidence>
<sequence>MVISVQPIYELLKEYDLLGKAHIVLLCPRGDKLTQTKSRELEKISESKPIVLICGHYEGIDERIKHFVSESLSIGDYIISSGTLAASIVLESVVRLVPNVISEESLVSESFNSEESSADLDFPVYTQPKEFLGLKVPEILLKGDHTQIQKFRDSERKPRTTTIKKKK</sequence>
<evidence type="ECO:0000256" key="4">
    <source>
        <dbReference type="ARBA" id="ARBA00011738"/>
    </source>
</evidence>
<dbReference type="InterPro" id="IPR002649">
    <property type="entry name" value="tRNA_m1G_MeTrfase_TrmD"/>
</dbReference>
<evidence type="ECO:0000256" key="10">
    <source>
        <dbReference type="ARBA" id="ARBA00022691"/>
    </source>
</evidence>
<evidence type="ECO:0000256" key="9">
    <source>
        <dbReference type="ARBA" id="ARBA00022679"/>
    </source>
</evidence>
<dbReference type="SUPFAM" id="SSF75217">
    <property type="entry name" value="alpha/beta knot"/>
    <property type="match status" value="1"/>
</dbReference>
<evidence type="ECO:0000313" key="17">
    <source>
        <dbReference type="Proteomes" id="UP000006502"/>
    </source>
</evidence>
<evidence type="ECO:0000256" key="1">
    <source>
        <dbReference type="ARBA" id="ARBA00002634"/>
    </source>
</evidence>
<dbReference type="PANTHER" id="PTHR46417">
    <property type="entry name" value="TRNA (GUANINE-N(1)-)-METHYLTRANSFERASE"/>
    <property type="match status" value="1"/>
</dbReference>
<feature type="domain" description="tRNA methyltransferase TRMD/TRM10-type" evidence="15">
    <location>
        <begin position="1"/>
        <end position="162"/>
    </location>
</feature>
<comment type="subcellular location">
    <subcellularLocation>
        <location evidence="2">Cytoplasm</location>
    </subcellularLocation>
</comment>
<evidence type="ECO:0000259" key="15">
    <source>
        <dbReference type="Pfam" id="PF01746"/>
    </source>
</evidence>
<gene>
    <name evidence="16" type="ordered locus">MHLP_02580</name>
</gene>
<evidence type="ECO:0000256" key="6">
    <source>
        <dbReference type="ARBA" id="ARBA00014679"/>
    </source>
</evidence>
<comment type="subunit">
    <text evidence="4">Homodimer.</text>
</comment>
<dbReference type="InterPro" id="IPR029028">
    <property type="entry name" value="Alpha/beta_knot_MTases"/>
</dbReference>
<dbReference type="EC" id="2.1.1.228" evidence="5"/>